<keyword evidence="11" id="KW-0206">Cytoskeleton</keyword>
<dbReference type="InterPro" id="IPR012919">
    <property type="entry name" value="SUN_dom"/>
</dbReference>
<dbReference type="GO" id="GO:0070197">
    <property type="term" value="P:meiotic attachment of telomere to nuclear envelope"/>
    <property type="evidence" value="ECO:0007669"/>
    <property type="project" value="UniProtKB-ARBA"/>
</dbReference>
<evidence type="ECO:0000313" key="16">
    <source>
        <dbReference type="EMBL" id="OAY51136.1"/>
    </source>
</evidence>
<dbReference type="EMBL" id="CM004391">
    <property type="protein sequence ID" value="OAY51136.1"/>
    <property type="molecule type" value="Genomic_DNA"/>
</dbReference>
<gene>
    <name evidence="16" type="ORF">MANES_05G191000v8</name>
</gene>
<protein>
    <recommendedName>
        <fullName evidence="15">SUN domain-containing protein</fullName>
    </recommendedName>
</protein>
<dbReference type="PANTHER" id="PTHR12911:SF8">
    <property type="entry name" value="KLAROID PROTEIN-RELATED"/>
    <property type="match status" value="1"/>
</dbReference>
<comment type="subcellular location">
    <subcellularLocation>
        <location evidence="14">Cytoplasm</location>
        <location evidence="14">Cytoskeleton</location>
        <location evidence="14">Phragmoplast</location>
    </subcellularLocation>
    <subcellularLocation>
        <location evidence="1">Endoplasmic reticulum membrane</location>
        <topology evidence="1">Single-pass type II membrane protein</topology>
    </subcellularLocation>
    <subcellularLocation>
        <location evidence="13">Nucleus inner membrane</location>
        <topology evidence="13">Single-pass type II membrane protein</topology>
    </subcellularLocation>
</comment>
<feature type="domain" description="SUN" evidence="15">
    <location>
        <begin position="295"/>
        <end position="462"/>
    </location>
</feature>
<dbReference type="FunFam" id="2.60.120.260:FF:000096">
    <property type="entry name" value="SUN domain protein1"/>
    <property type="match status" value="1"/>
</dbReference>
<evidence type="ECO:0000256" key="7">
    <source>
        <dbReference type="ARBA" id="ARBA00022989"/>
    </source>
</evidence>
<dbReference type="GO" id="GO:0005789">
    <property type="term" value="C:endoplasmic reticulum membrane"/>
    <property type="evidence" value="ECO:0007669"/>
    <property type="project" value="UniProtKB-SubCell"/>
</dbReference>
<dbReference type="Pfam" id="PF07738">
    <property type="entry name" value="Sad1_UNC"/>
    <property type="match status" value="1"/>
</dbReference>
<keyword evidence="5" id="KW-0256">Endoplasmic reticulum</keyword>
<evidence type="ECO:0000256" key="13">
    <source>
        <dbReference type="ARBA" id="ARBA00037816"/>
    </source>
</evidence>
<evidence type="ECO:0000256" key="12">
    <source>
        <dbReference type="ARBA" id="ARBA00023242"/>
    </source>
</evidence>
<evidence type="ECO:0000256" key="11">
    <source>
        <dbReference type="ARBA" id="ARBA00023212"/>
    </source>
</evidence>
<evidence type="ECO:0000256" key="5">
    <source>
        <dbReference type="ARBA" id="ARBA00022824"/>
    </source>
</evidence>
<dbReference type="OrthoDB" id="342281at2759"/>
<accession>A0A2C9VXP6</accession>
<dbReference type="GO" id="GO:0051291">
    <property type="term" value="P:protein heterooligomerization"/>
    <property type="evidence" value="ECO:0007669"/>
    <property type="project" value="UniProtKB-ARBA"/>
</dbReference>
<dbReference type="GO" id="GO:0051260">
    <property type="term" value="P:protein homooligomerization"/>
    <property type="evidence" value="ECO:0007669"/>
    <property type="project" value="UniProtKB-ARBA"/>
</dbReference>
<sequence>MSASTVSITANPAARRRPVVIGEKKTNNIDFLPTEAQINGGDLAMNNVIGNDKLAASHSKDVSHHSIRGEAVLERSSKDLAQVKKNNALAHSTVSPRRTRKVVGKPEKPRWQTVLRIFTKNFVLLLVLVGLVQMVRRLALKSGDSSLSGTQLGLSEFEARIAEVESFLKTTVKMIQVQVEVVDAKMENEAEGLRREMDKKIDAKGIFWESELKQLVARHDALDKSLGELKAVDWLSKEDFKKFYEELKKGQGSVLGESNLSLDDIRAYAREIVGREIEKHAADGLGRVDYALASGGAMVVKHSDPYIVGKGSNWFLMSSRSGIHPDAVKMLKPSFGEPGQCFPLKGSRGFVQIRLRTAILPEAVTLEHVAKSVAYDRSSAPKDCRVSGWLQGDDVDHAIDSEKMFLLTEFTYDLEKSNAQTFGVLDSAASGIVDTVRLDFLSNHGSSSHTCIYRLRVHGFEPDSVSMVTMES</sequence>
<keyword evidence="4" id="KW-0812">Transmembrane</keyword>
<dbReference type="GO" id="GO:0006997">
    <property type="term" value="P:nucleus organization"/>
    <property type="evidence" value="ECO:0007669"/>
    <property type="project" value="UniProtKB-ARBA"/>
</dbReference>
<evidence type="ECO:0000256" key="1">
    <source>
        <dbReference type="ARBA" id="ARBA00004648"/>
    </source>
</evidence>
<evidence type="ECO:0000256" key="9">
    <source>
        <dbReference type="ARBA" id="ARBA00023054"/>
    </source>
</evidence>
<dbReference type="GO" id="GO:0043495">
    <property type="term" value="F:protein-membrane adaptor activity"/>
    <property type="evidence" value="ECO:0000318"/>
    <property type="project" value="GO_Central"/>
</dbReference>
<comment type="caution">
    <text evidence="16">The sequence shown here is derived from an EMBL/GenBank/DDBJ whole genome shotgun (WGS) entry which is preliminary data.</text>
</comment>
<dbReference type="PANTHER" id="PTHR12911">
    <property type="entry name" value="SAD1/UNC-84-LIKE PROTEIN-RELATED"/>
    <property type="match status" value="1"/>
</dbReference>
<dbReference type="OMA" id="VNAKPWV"/>
<dbReference type="Proteomes" id="UP000091857">
    <property type="component" value="Chromosome 5"/>
</dbReference>
<keyword evidence="6" id="KW-0735">Signal-anchor</keyword>
<dbReference type="AlphaFoldDB" id="A0A2C9VXP6"/>
<evidence type="ECO:0000256" key="3">
    <source>
        <dbReference type="ARBA" id="ARBA00022553"/>
    </source>
</evidence>
<keyword evidence="17" id="KW-1185">Reference proteome</keyword>
<dbReference type="GO" id="GO:0090435">
    <property type="term" value="P:protein localization to nuclear envelope"/>
    <property type="evidence" value="ECO:0007669"/>
    <property type="project" value="UniProtKB-ARBA"/>
</dbReference>
<keyword evidence="3" id="KW-0597">Phosphoprotein</keyword>
<dbReference type="Gramene" id="Manes.05G191000.1.v8.1">
    <property type="protein sequence ID" value="Manes.05G191000.1.v8.1.CDS"/>
    <property type="gene ID" value="Manes.05G191000.v8.1"/>
</dbReference>
<evidence type="ECO:0000256" key="4">
    <source>
        <dbReference type="ARBA" id="ARBA00022692"/>
    </source>
</evidence>
<evidence type="ECO:0000256" key="2">
    <source>
        <dbReference type="ARBA" id="ARBA00022490"/>
    </source>
</evidence>
<dbReference type="STRING" id="3983.A0A2C9VXP6"/>
<dbReference type="PROSITE" id="PS51469">
    <property type="entry name" value="SUN"/>
    <property type="match status" value="1"/>
</dbReference>
<reference evidence="17" key="1">
    <citation type="journal article" date="2016" name="Nat. Biotechnol.">
        <title>Sequencing wild and cultivated cassava and related species reveals extensive interspecific hybridization and genetic diversity.</title>
        <authorList>
            <person name="Bredeson J.V."/>
            <person name="Lyons J.B."/>
            <person name="Prochnik S.E."/>
            <person name="Wu G.A."/>
            <person name="Ha C.M."/>
            <person name="Edsinger-Gonzales E."/>
            <person name="Grimwood J."/>
            <person name="Schmutz J."/>
            <person name="Rabbi I.Y."/>
            <person name="Egesi C."/>
            <person name="Nauluvula P."/>
            <person name="Lebot V."/>
            <person name="Ndunguru J."/>
            <person name="Mkamilo G."/>
            <person name="Bart R.S."/>
            <person name="Setter T.L."/>
            <person name="Gleadow R.M."/>
            <person name="Kulakow P."/>
            <person name="Ferguson M.E."/>
            <person name="Rounsley S."/>
            <person name="Rokhsar D.S."/>
        </authorList>
    </citation>
    <scope>NUCLEOTIDE SEQUENCE [LARGE SCALE GENOMIC DNA]</scope>
    <source>
        <strain evidence="17">cv. AM560-2</strain>
    </source>
</reference>
<keyword evidence="7" id="KW-1133">Transmembrane helix</keyword>
<evidence type="ECO:0000259" key="15">
    <source>
        <dbReference type="PROSITE" id="PS51469"/>
    </source>
</evidence>
<evidence type="ECO:0000256" key="6">
    <source>
        <dbReference type="ARBA" id="ARBA00022968"/>
    </source>
</evidence>
<dbReference type="InterPro" id="IPR045119">
    <property type="entry name" value="SUN1-5"/>
</dbReference>
<dbReference type="GO" id="GO:0009524">
    <property type="term" value="C:phragmoplast"/>
    <property type="evidence" value="ECO:0007669"/>
    <property type="project" value="UniProtKB-SubCell"/>
</dbReference>
<organism evidence="16 17">
    <name type="scientific">Manihot esculenta</name>
    <name type="common">Cassava</name>
    <name type="synonym">Jatropha manihot</name>
    <dbReference type="NCBI Taxonomy" id="3983"/>
    <lineage>
        <taxon>Eukaryota</taxon>
        <taxon>Viridiplantae</taxon>
        <taxon>Streptophyta</taxon>
        <taxon>Embryophyta</taxon>
        <taxon>Tracheophyta</taxon>
        <taxon>Spermatophyta</taxon>
        <taxon>Magnoliopsida</taxon>
        <taxon>eudicotyledons</taxon>
        <taxon>Gunneridae</taxon>
        <taxon>Pentapetalae</taxon>
        <taxon>rosids</taxon>
        <taxon>fabids</taxon>
        <taxon>Malpighiales</taxon>
        <taxon>Euphorbiaceae</taxon>
        <taxon>Crotonoideae</taxon>
        <taxon>Manihoteae</taxon>
        <taxon>Manihot</taxon>
    </lineage>
</organism>
<dbReference type="GO" id="GO:0005637">
    <property type="term" value="C:nuclear inner membrane"/>
    <property type="evidence" value="ECO:0007669"/>
    <property type="project" value="UniProtKB-SubCell"/>
</dbReference>
<name>A0A2C9VXP6_MANES</name>
<proteinExistence type="predicted"/>
<dbReference type="Gene3D" id="2.60.120.260">
    <property type="entry name" value="Galactose-binding domain-like"/>
    <property type="match status" value="1"/>
</dbReference>
<evidence type="ECO:0000256" key="14">
    <source>
        <dbReference type="ARBA" id="ARBA00060413"/>
    </source>
</evidence>
<keyword evidence="10" id="KW-0472">Membrane</keyword>
<keyword evidence="12" id="KW-0539">Nucleus</keyword>
<keyword evidence="9" id="KW-0175">Coiled coil</keyword>
<evidence type="ECO:0000256" key="10">
    <source>
        <dbReference type="ARBA" id="ARBA00023136"/>
    </source>
</evidence>
<keyword evidence="2" id="KW-0963">Cytoplasm</keyword>
<keyword evidence="8" id="KW-0007">Acetylation</keyword>
<dbReference type="GO" id="GO:0005635">
    <property type="term" value="C:nuclear envelope"/>
    <property type="evidence" value="ECO:0000318"/>
    <property type="project" value="GO_Central"/>
</dbReference>
<evidence type="ECO:0000313" key="17">
    <source>
        <dbReference type="Proteomes" id="UP000091857"/>
    </source>
</evidence>
<evidence type="ECO:0000256" key="8">
    <source>
        <dbReference type="ARBA" id="ARBA00022990"/>
    </source>
</evidence>